<name>A0A2U9BEH6_SCOMX</name>
<feature type="region of interest" description="Disordered" evidence="1">
    <location>
        <begin position="1"/>
        <end position="67"/>
    </location>
</feature>
<sequence length="125" mass="14339">MGPQLLPADDPTHTHTRTHTHTHTHAHTGPVLLLLLRKTNETRSPSTRSESQPRGGSAEQHQTVESLKAGLLPGAQLRDFERLVLFHASRRFAASVRRDQRHRSPRDFCYHKLEKLVRQLDNYEP</sequence>
<accession>A0A2U9BEH6</accession>
<dbReference type="AlphaFoldDB" id="A0A2U9BEH6"/>
<evidence type="ECO:0000313" key="3">
    <source>
        <dbReference type="Proteomes" id="UP000246464"/>
    </source>
</evidence>
<organism evidence="2 3">
    <name type="scientific">Scophthalmus maximus</name>
    <name type="common">Turbot</name>
    <name type="synonym">Psetta maxima</name>
    <dbReference type="NCBI Taxonomy" id="52904"/>
    <lineage>
        <taxon>Eukaryota</taxon>
        <taxon>Metazoa</taxon>
        <taxon>Chordata</taxon>
        <taxon>Craniata</taxon>
        <taxon>Vertebrata</taxon>
        <taxon>Euteleostomi</taxon>
        <taxon>Actinopterygii</taxon>
        <taxon>Neopterygii</taxon>
        <taxon>Teleostei</taxon>
        <taxon>Neoteleostei</taxon>
        <taxon>Acanthomorphata</taxon>
        <taxon>Carangaria</taxon>
        <taxon>Pleuronectiformes</taxon>
        <taxon>Pleuronectoidei</taxon>
        <taxon>Scophthalmidae</taxon>
        <taxon>Scophthalmus</taxon>
    </lineage>
</organism>
<dbReference type="Proteomes" id="UP000246464">
    <property type="component" value="Chromosome 6"/>
</dbReference>
<gene>
    <name evidence="2" type="ORF">SMAX5B_012966</name>
</gene>
<dbReference type="EMBL" id="CP026248">
    <property type="protein sequence ID" value="AWP02219.1"/>
    <property type="molecule type" value="Genomic_DNA"/>
</dbReference>
<evidence type="ECO:0000313" key="2">
    <source>
        <dbReference type="EMBL" id="AWP02219.1"/>
    </source>
</evidence>
<protein>
    <submittedName>
        <fullName evidence="2">Uncharacterized protein</fullName>
    </submittedName>
</protein>
<reference evidence="2 3" key="1">
    <citation type="submission" date="2017-12" db="EMBL/GenBank/DDBJ databases">
        <title>Integrating genomic resources of turbot (Scophthalmus maximus) in depth evaluation of genetic and physical mapping variation across individuals.</title>
        <authorList>
            <person name="Martinez P."/>
        </authorList>
    </citation>
    <scope>NUCLEOTIDE SEQUENCE [LARGE SCALE GENOMIC DNA]</scope>
</reference>
<feature type="compositionally biased region" description="Polar residues" evidence="1">
    <location>
        <begin position="42"/>
        <end position="65"/>
    </location>
</feature>
<evidence type="ECO:0000256" key="1">
    <source>
        <dbReference type="SAM" id="MobiDB-lite"/>
    </source>
</evidence>
<feature type="compositionally biased region" description="Basic residues" evidence="1">
    <location>
        <begin position="14"/>
        <end position="26"/>
    </location>
</feature>
<keyword evidence="3" id="KW-1185">Reference proteome</keyword>
<proteinExistence type="predicted"/>